<dbReference type="GO" id="GO:0033856">
    <property type="term" value="F:pyridoxine 5'-phosphate synthase activity"/>
    <property type="evidence" value="ECO:0007669"/>
    <property type="project" value="UniProtKB-UniRule"/>
</dbReference>
<sequence>MSARLRLGVNIDHVATIRNARGGHAPDPSRAAEIAMAAGADGITAHLREDRRHISDTDIEHLAQLTRRRGRPLNFEMAVTDEMQAIALRHRPHAACLVPERREEITTEGGLDVAKGRNTIDPVVRALKEVGIRVSLFIEASPVQVQAAADVGAQVVELHTGAYSDAVREHRPEAAGYLEALQKAAALAASLGLEVHAGHGLDYETVGPVAAIPEIVELNIGHFLIGEAIFTGLDPAIRRMRALMDHARTHAPQVQAEGTAA</sequence>
<dbReference type="NCBIfam" id="TIGR00559">
    <property type="entry name" value="pdxJ"/>
    <property type="match status" value="1"/>
</dbReference>
<feature type="binding site" evidence="4">
    <location>
        <position position="10"/>
    </location>
    <ligand>
        <name>3-amino-2-oxopropyl phosphate</name>
        <dbReference type="ChEBI" id="CHEBI:57279"/>
    </ligand>
</feature>
<feature type="binding site" evidence="4">
    <location>
        <begin position="12"/>
        <end position="13"/>
    </location>
    <ligand>
        <name>1-deoxy-D-xylulose 5-phosphate</name>
        <dbReference type="ChEBI" id="CHEBI:57792"/>
    </ligand>
</feature>
<dbReference type="AlphaFoldDB" id="A0A975G0T6"/>
<feature type="binding site" evidence="4">
    <location>
        <position position="48"/>
    </location>
    <ligand>
        <name>1-deoxy-D-xylulose 5-phosphate</name>
        <dbReference type="ChEBI" id="CHEBI:57792"/>
    </ligand>
</feature>
<dbReference type="PANTHER" id="PTHR30456:SF0">
    <property type="entry name" value="PYRIDOXINE 5'-PHOSPHATE SYNTHASE"/>
    <property type="match status" value="1"/>
</dbReference>
<dbReference type="PANTHER" id="PTHR30456">
    <property type="entry name" value="PYRIDOXINE 5'-PHOSPHATE SYNTHASE"/>
    <property type="match status" value="1"/>
</dbReference>
<protein>
    <recommendedName>
        <fullName evidence="4 5">Pyridoxine 5'-phosphate synthase</fullName>
        <shortName evidence="4">PNP synthase</shortName>
        <ecNumber evidence="4 5">2.6.99.2</ecNumber>
    </recommendedName>
</protein>
<keyword evidence="2 4" id="KW-0808">Transferase</keyword>
<gene>
    <name evidence="4" type="primary">pdxJ</name>
    <name evidence="6" type="ORF">KCG34_03810</name>
</gene>
<evidence type="ECO:0000256" key="5">
    <source>
        <dbReference type="NCBIfam" id="TIGR00559"/>
    </source>
</evidence>
<feature type="active site" description="Proton donor" evidence="4">
    <location>
        <position position="199"/>
    </location>
</feature>
<evidence type="ECO:0000256" key="1">
    <source>
        <dbReference type="ARBA" id="ARBA00022490"/>
    </source>
</evidence>
<dbReference type="HAMAP" id="MF_00279">
    <property type="entry name" value="PdxJ"/>
    <property type="match status" value="1"/>
</dbReference>
<evidence type="ECO:0000256" key="3">
    <source>
        <dbReference type="ARBA" id="ARBA00023096"/>
    </source>
</evidence>
<keyword evidence="7" id="KW-1185">Reference proteome</keyword>
<comment type="pathway">
    <text evidence="4">Cofactor biosynthesis; pyridoxine 5'-phosphate biosynthesis; pyridoxine 5'-phosphate from D-erythrose 4-phosphate: step 5/5.</text>
</comment>
<comment type="subunit">
    <text evidence="4">Homooctamer; tetramer of dimers.</text>
</comment>
<name>A0A975G0T6_9CAUL</name>
<dbReference type="NCBIfam" id="NF003627">
    <property type="entry name" value="PRK05265.1-5"/>
    <property type="match status" value="1"/>
</dbReference>
<reference evidence="6" key="1">
    <citation type="submission" date="2021-04" db="EMBL/GenBank/DDBJ databases">
        <title>The complete genome sequence of Caulobacter sp. S6.</title>
        <authorList>
            <person name="Tang Y."/>
            <person name="Ouyang W."/>
            <person name="Liu Q."/>
            <person name="Huang B."/>
            <person name="Guo Z."/>
            <person name="Lei P."/>
        </authorList>
    </citation>
    <scope>NUCLEOTIDE SEQUENCE</scope>
    <source>
        <strain evidence="6">S6</strain>
    </source>
</reference>
<dbReference type="KEGG" id="caul:KCG34_03810"/>
<dbReference type="GO" id="GO:0008615">
    <property type="term" value="P:pyridoxine biosynthetic process"/>
    <property type="evidence" value="ECO:0007669"/>
    <property type="project" value="UniProtKB-UniRule"/>
</dbReference>
<dbReference type="CDD" id="cd00003">
    <property type="entry name" value="PNPsynthase"/>
    <property type="match status" value="1"/>
</dbReference>
<comment type="similarity">
    <text evidence="4">Belongs to the PNP synthase family.</text>
</comment>
<dbReference type="Pfam" id="PF03740">
    <property type="entry name" value="PdxJ"/>
    <property type="match status" value="1"/>
</dbReference>
<keyword evidence="1 4" id="KW-0963">Cytoplasm</keyword>
<dbReference type="GO" id="GO:0005829">
    <property type="term" value="C:cytosol"/>
    <property type="evidence" value="ECO:0007669"/>
    <property type="project" value="TreeGrafter"/>
</dbReference>
<dbReference type="InterPro" id="IPR036130">
    <property type="entry name" value="Pyridoxine-5'_phos_synth"/>
</dbReference>
<evidence type="ECO:0000313" key="6">
    <source>
        <dbReference type="EMBL" id="QUD89023.1"/>
    </source>
</evidence>
<dbReference type="Gene3D" id="3.20.20.70">
    <property type="entry name" value="Aldolase class I"/>
    <property type="match status" value="1"/>
</dbReference>
<keyword evidence="3 4" id="KW-0664">Pyridoxine biosynthesis</keyword>
<evidence type="ECO:0000256" key="4">
    <source>
        <dbReference type="HAMAP-Rule" id="MF_00279"/>
    </source>
</evidence>
<comment type="catalytic activity">
    <reaction evidence="4">
        <text>3-amino-2-oxopropyl phosphate + 1-deoxy-D-xylulose 5-phosphate = pyridoxine 5'-phosphate + phosphate + 2 H2O + H(+)</text>
        <dbReference type="Rhea" id="RHEA:15265"/>
        <dbReference type="ChEBI" id="CHEBI:15377"/>
        <dbReference type="ChEBI" id="CHEBI:15378"/>
        <dbReference type="ChEBI" id="CHEBI:43474"/>
        <dbReference type="ChEBI" id="CHEBI:57279"/>
        <dbReference type="ChEBI" id="CHEBI:57792"/>
        <dbReference type="ChEBI" id="CHEBI:58589"/>
        <dbReference type="EC" id="2.6.99.2"/>
    </reaction>
</comment>
<dbReference type="Proteomes" id="UP000676409">
    <property type="component" value="Chromosome"/>
</dbReference>
<feature type="active site" description="Proton acceptor" evidence="4">
    <location>
        <position position="46"/>
    </location>
</feature>
<comment type="function">
    <text evidence="4">Catalyzes the complicated ring closure reaction between the two acyclic compounds 1-deoxy-D-xylulose-5-phosphate (DXP) and 3-amino-2-oxopropyl phosphate (1-amino-acetone-3-phosphate or AAP) to form pyridoxine 5'-phosphate (PNP) and inorganic phosphate.</text>
</comment>
<feature type="binding site" evidence="4">
    <location>
        <position position="21"/>
    </location>
    <ligand>
        <name>3-amino-2-oxopropyl phosphate</name>
        <dbReference type="ChEBI" id="CHEBI:57279"/>
    </ligand>
</feature>
<feature type="active site" description="Proton acceptor" evidence="4">
    <location>
        <position position="76"/>
    </location>
</feature>
<evidence type="ECO:0000256" key="2">
    <source>
        <dbReference type="ARBA" id="ARBA00022679"/>
    </source>
</evidence>
<proteinExistence type="inferred from homology"/>
<feature type="site" description="Transition state stabilizer" evidence="4">
    <location>
        <position position="157"/>
    </location>
</feature>
<dbReference type="NCBIfam" id="NF003624">
    <property type="entry name" value="PRK05265.1-2"/>
    <property type="match status" value="1"/>
</dbReference>
<dbReference type="InterPro" id="IPR004569">
    <property type="entry name" value="PyrdxlP_synth_PdxJ"/>
</dbReference>
<accession>A0A975G0T6</accession>
<feature type="binding site" evidence="4">
    <location>
        <position position="200"/>
    </location>
    <ligand>
        <name>3-amino-2-oxopropyl phosphate</name>
        <dbReference type="ChEBI" id="CHEBI:57279"/>
    </ligand>
</feature>
<dbReference type="EMBL" id="CP073078">
    <property type="protein sequence ID" value="QUD89023.1"/>
    <property type="molecule type" value="Genomic_DNA"/>
</dbReference>
<dbReference type="InterPro" id="IPR013785">
    <property type="entry name" value="Aldolase_TIM"/>
</dbReference>
<dbReference type="NCBIfam" id="NF003625">
    <property type="entry name" value="PRK05265.1-3"/>
    <property type="match status" value="1"/>
</dbReference>
<dbReference type="RefSeq" id="WP_211939073.1">
    <property type="nucleotide sequence ID" value="NZ_CP073078.1"/>
</dbReference>
<evidence type="ECO:0000313" key="7">
    <source>
        <dbReference type="Proteomes" id="UP000676409"/>
    </source>
</evidence>
<organism evidence="6 7">
    <name type="scientific">Phenylobacterium montanum</name>
    <dbReference type="NCBI Taxonomy" id="2823693"/>
    <lineage>
        <taxon>Bacteria</taxon>
        <taxon>Pseudomonadati</taxon>
        <taxon>Pseudomonadota</taxon>
        <taxon>Alphaproteobacteria</taxon>
        <taxon>Caulobacterales</taxon>
        <taxon>Caulobacteraceae</taxon>
        <taxon>Phenylobacterium</taxon>
    </lineage>
</organism>
<feature type="binding site" evidence="4">
    <location>
        <begin position="221"/>
        <end position="222"/>
    </location>
    <ligand>
        <name>3-amino-2-oxopropyl phosphate</name>
        <dbReference type="ChEBI" id="CHEBI:57279"/>
    </ligand>
</feature>
<dbReference type="EC" id="2.6.99.2" evidence="4 5"/>
<comment type="subcellular location">
    <subcellularLocation>
        <location evidence="4">Cytoplasm</location>
    </subcellularLocation>
</comment>
<dbReference type="SUPFAM" id="SSF63892">
    <property type="entry name" value="Pyridoxine 5'-phosphate synthase"/>
    <property type="match status" value="1"/>
</dbReference>
<feature type="binding site" evidence="4">
    <location>
        <position position="53"/>
    </location>
    <ligand>
        <name>1-deoxy-D-xylulose 5-phosphate</name>
        <dbReference type="ChEBI" id="CHEBI:57792"/>
    </ligand>
</feature>
<feature type="binding site" evidence="4">
    <location>
        <position position="106"/>
    </location>
    <ligand>
        <name>1-deoxy-D-xylulose 5-phosphate</name>
        <dbReference type="ChEBI" id="CHEBI:57792"/>
    </ligand>
</feature>